<dbReference type="OrthoDB" id="9763643at2"/>
<dbReference type="KEGG" id="pdh:B9T62_20860"/>
<protein>
    <submittedName>
        <fullName evidence="1">Uncharacterized protein</fullName>
    </submittedName>
</protein>
<dbReference type="Pfam" id="PF08481">
    <property type="entry name" value="GBS_Bsp-like"/>
    <property type="match status" value="4"/>
</dbReference>
<dbReference type="Gene3D" id="2.60.40.3760">
    <property type="match status" value="4"/>
</dbReference>
<name>A0A2Z2KJG3_9BACL</name>
<reference evidence="1 2" key="1">
    <citation type="submission" date="2017-06" db="EMBL/GenBank/DDBJ databases">
        <title>Complete genome sequence of Paenibacillus donghaensis KCTC 13049T isolated from East Sea sediment, South Korea.</title>
        <authorList>
            <person name="Jung B.K."/>
            <person name="Hong S.-J."/>
            <person name="Shin J.-H."/>
        </authorList>
    </citation>
    <scope>NUCLEOTIDE SEQUENCE [LARGE SCALE GENOMIC DNA]</scope>
    <source>
        <strain evidence="1 2">KCTC 13049</strain>
    </source>
</reference>
<proteinExistence type="predicted"/>
<dbReference type="AlphaFoldDB" id="A0A2Z2KJG3"/>
<evidence type="ECO:0000313" key="1">
    <source>
        <dbReference type="EMBL" id="ASA26404.1"/>
    </source>
</evidence>
<gene>
    <name evidence="1" type="ORF">B9T62_20860</name>
</gene>
<organism evidence="1 2">
    <name type="scientific">Paenibacillus donghaensis</name>
    <dbReference type="NCBI Taxonomy" id="414771"/>
    <lineage>
        <taxon>Bacteria</taxon>
        <taxon>Bacillati</taxon>
        <taxon>Bacillota</taxon>
        <taxon>Bacilli</taxon>
        <taxon>Bacillales</taxon>
        <taxon>Paenibacillaceae</taxon>
        <taxon>Paenibacillus</taxon>
    </lineage>
</organism>
<dbReference type="Proteomes" id="UP000249890">
    <property type="component" value="Chromosome"/>
</dbReference>
<dbReference type="EMBL" id="CP021780">
    <property type="protein sequence ID" value="ASA26404.1"/>
    <property type="molecule type" value="Genomic_DNA"/>
</dbReference>
<keyword evidence="2" id="KW-1185">Reference proteome</keyword>
<sequence length="403" mass="44749">MVNYSYDRNGNLLKRVKSTSSEPYVFSSSAQSYDIYLKGVSKGIQQVHFPTWTQQGDQDDVEWILGEKISEGVWKATVVLSKHGYEKGVYITHMYADGKMIANANAEVKDTMKITSPREVSMADGPYEVKIEGVGSTVSEVSFPTWSLKNGQDDLENPWIQGERITDNTWRILIPFNKHNYDTGVYATHIYATDKYGNSSVLGGTNVNVKGEAGGSKEIDLAGVSYDVFIYGIDPKIQSVHFPTWTANKGQDDLEWIQGVKIGEGAWKGTVVYSKHNSETGRYITHIYSNNTNFLGAWEYDVTHSTLVKAPTTAKVSSGYYDISIEGVPSNVTLVEFPAWTLNNGQDDIEWIRGERVSSNKWQARISFNKHNNESGVYATHIYAHDAYGNSLGIGGANVNVGN</sequence>
<accession>A0A2Z2KJG3</accession>
<evidence type="ECO:0000313" key="2">
    <source>
        <dbReference type="Proteomes" id="UP000249890"/>
    </source>
</evidence>
<dbReference type="InterPro" id="IPR013688">
    <property type="entry name" value="GBS_Bsp-like"/>
</dbReference>